<feature type="coiled-coil region" evidence="1">
    <location>
        <begin position="30"/>
        <end position="68"/>
    </location>
</feature>
<keyword evidence="4" id="KW-1185">Reference proteome</keyword>
<name>A0A543KSS0_9MICO</name>
<reference evidence="3 4" key="1">
    <citation type="submission" date="2019-06" db="EMBL/GenBank/DDBJ databases">
        <title>Sequencing the genomes of 1000 actinobacteria strains.</title>
        <authorList>
            <person name="Klenk H.-P."/>
        </authorList>
    </citation>
    <scope>NUCLEOTIDE SEQUENCE [LARGE SCALE GENOMIC DNA]</scope>
    <source>
        <strain evidence="3 4">DSM 20427</strain>
    </source>
</reference>
<accession>A0A543KSS0</accession>
<feature type="compositionally biased region" description="Low complexity" evidence="2">
    <location>
        <begin position="118"/>
        <end position="140"/>
    </location>
</feature>
<feature type="compositionally biased region" description="Basic and acidic residues" evidence="2">
    <location>
        <begin position="99"/>
        <end position="108"/>
    </location>
</feature>
<feature type="region of interest" description="Disordered" evidence="2">
    <location>
        <begin position="99"/>
        <end position="140"/>
    </location>
</feature>
<dbReference type="RefSeq" id="WP_229661651.1">
    <property type="nucleotide sequence ID" value="NZ_BJNA01000086.1"/>
</dbReference>
<gene>
    <name evidence="3" type="ORF">FHX68_2139</name>
</gene>
<proteinExistence type="predicted"/>
<dbReference type="Proteomes" id="UP000319804">
    <property type="component" value="Unassembled WGS sequence"/>
</dbReference>
<protein>
    <submittedName>
        <fullName evidence="3">Uncharacterized protein</fullName>
    </submittedName>
</protein>
<evidence type="ECO:0000313" key="4">
    <source>
        <dbReference type="Proteomes" id="UP000319804"/>
    </source>
</evidence>
<sequence>MTVTIDGNVCDSYDGRMATQLTPEEAIERARRLQDDRLNAVRAVAEARQRLVDVQEETARELADLQARIADRIADAERDDVRAYNAAQSAGWSVDELRKIGLPEPEKKARVKRRAARKPAAPRATPEPAETSTEEAVPVG</sequence>
<dbReference type="AlphaFoldDB" id="A0A543KSS0"/>
<dbReference type="EMBL" id="VFPS01000003">
    <property type="protein sequence ID" value="TQM98111.1"/>
    <property type="molecule type" value="Genomic_DNA"/>
</dbReference>
<evidence type="ECO:0000256" key="2">
    <source>
        <dbReference type="SAM" id="MobiDB-lite"/>
    </source>
</evidence>
<keyword evidence="1" id="KW-0175">Coiled coil</keyword>
<evidence type="ECO:0000313" key="3">
    <source>
        <dbReference type="EMBL" id="TQM98111.1"/>
    </source>
</evidence>
<comment type="caution">
    <text evidence="3">The sequence shown here is derived from an EMBL/GenBank/DDBJ whole genome shotgun (WGS) entry which is preliminary data.</text>
</comment>
<evidence type="ECO:0000256" key="1">
    <source>
        <dbReference type="SAM" id="Coils"/>
    </source>
</evidence>
<organism evidence="3 4">
    <name type="scientific">Microbacterium lacticum</name>
    <dbReference type="NCBI Taxonomy" id="33885"/>
    <lineage>
        <taxon>Bacteria</taxon>
        <taxon>Bacillati</taxon>
        <taxon>Actinomycetota</taxon>
        <taxon>Actinomycetes</taxon>
        <taxon>Micrococcales</taxon>
        <taxon>Microbacteriaceae</taxon>
        <taxon>Microbacterium</taxon>
    </lineage>
</organism>